<dbReference type="Pfam" id="PF18998">
    <property type="entry name" value="Flg_new_2"/>
    <property type="match status" value="1"/>
</dbReference>
<feature type="domain" description="Bacterial repeat" evidence="1">
    <location>
        <begin position="27"/>
        <end position="93"/>
    </location>
</feature>
<dbReference type="PROSITE" id="PS51257">
    <property type="entry name" value="PROKAR_LIPOPROTEIN"/>
    <property type="match status" value="1"/>
</dbReference>
<dbReference type="InterPro" id="IPR044060">
    <property type="entry name" value="Bacterial_rp_domain"/>
</dbReference>
<reference evidence="2" key="1">
    <citation type="submission" date="2016-04" db="EMBL/GenBank/DDBJ databases">
        <authorList>
            <person name="Evans L.H."/>
            <person name="Alamgir A."/>
            <person name="Owens N."/>
            <person name="Weber N.D."/>
            <person name="Virtaneva K."/>
            <person name="Barbian K."/>
            <person name="Babar A."/>
            <person name="Rosenke K."/>
        </authorList>
    </citation>
    <scope>NUCLEOTIDE SEQUENCE</scope>
    <source>
        <strain evidence="2">86-2</strain>
    </source>
</reference>
<accession>A0A212J5X6</accession>
<dbReference type="RefSeq" id="WP_296947381.1">
    <property type="nucleotide sequence ID" value="NZ_LT599021.1"/>
</dbReference>
<sequence>MKNLLLIITCAFIFISCDDKEYPPHDIQISTIGDGDVNGSGTYGFGKNCIISAWANDGNGFLGWFEDGKLINKEEVYSFDVYKDRTLTAVFADTICSVRIYDMRSGNGSEVIVERLNVRKGKFYNFKAVPSGSESFTGWYDESMNKISKDFDIQIKIEKNRKLYRRFQR</sequence>
<protein>
    <recommendedName>
        <fullName evidence="1">Bacterial repeat domain-containing protein</fullName>
    </recommendedName>
</protein>
<organism evidence="2">
    <name type="scientific">uncultured Dysgonomonas sp</name>
    <dbReference type="NCBI Taxonomy" id="206096"/>
    <lineage>
        <taxon>Bacteria</taxon>
        <taxon>Pseudomonadati</taxon>
        <taxon>Bacteroidota</taxon>
        <taxon>Bacteroidia</taxon>
        <taxon>Bacteroidales</taxon>
        <taxon>Dysgonomonadaceae</taxon>
        <taxon>Dysgonomonas</taxon>
        <taxon>environmental samples</taxon>
    </lineage>
</organism>
<gene>
    <name evidence="2" type="ORF">KL86DYS2_10799</name>
</gene>
<evidence type="ECO:0000313" key="2">
    <source>
        <dbReference type="EMBL" id="SBV94827.1"/>
    </source>
</evidence>
<dbReference type="AlphaFoldDB" id="A0A212J5X6"/>
<proteinExistence type="predicted"/>
<dbReference type="EMBL" id="FLUL01000001">
    <property type="protein sequence ID" value="SBV94827.1"/>
    <property type="molecule type" value="Genomic_DNA"/>
</dbReference>
<evidence type="ECO:0000259" key="1">
    <source>
        <dbReference type="Pfam" id="PF18998"/>
    </source>
</evidence>
<name>A0A212J5X6_9BACT</name>